<protein>
    <submittedName>
        <fullName evidence="2">Uncharacterized protein</fullName>
    </submittedName>
</protein>
<evidence type="ECO:0000313" key="3">
    <source>
        <dbReference type="Proteomes" id="UP000299102"/>
    </source>
</evidence>
<feature type="region of interest" description="Disordered" evidence="1">
    <location>
        <begin position="79"/>
        <end position="98"/>
    </location>
</feature>
<gene>
    <name evidence="2" type="ORF">EVAR_77020_1</name>
</gene>
<dbReference type="EMBL" id="BGZK01000006">
    <property type="protein sequence ID" value="GBP00826.1"/>
    <property type="molecule type" value="Genomic_DNA"/>
</dbReference>
<feature type="compositionally biased region" description="Basic and acidic residues" evidence="1">
    <location>
        <begin position="89"/>
        <end position="98"/>
    </location>
</feature>
<sequence length="98" mass="11151">MAKQPNGMTDSKTVIARPWARLRTWPKPFVAHEIAELEENITVNDLLNKTWLMMLLVKYQQTLVENISGLRVRGFCAINGESENGENGQDGRRTNSYS</sequence>
<evidence type="ECO:0000256" key="1">
    <source>
        <dbReference type="SAM" id="MobiDB-lite"/>
    </source>
</evidence>
<evidence type="ECO:0000313" key="2">
    <source>
        <dbReference type="EMBL" id="GBP00826.1"/>
    </source>
</evidence>
<reference evidence="2 3" key="1">
    <citation type="journal article" date="2019" name="Commun. Biol.">
        <title>The bagworm genome reveals a unique fibroin gene that provides high tensile strength.</title>
        <authorList>
            <person name="Kono N."/>
            <person name="Nakamura H."/>
            <person name="Ohtoshi R."/>
            <person name="Tomita M."/>
            <person name="Numata K."/>
            <person name="Arakawa K."/>
        </authorList>
    </citation>
    <scope>NUCLEOTIDE SEQUENCE [LARGE SCALE GENOMIC DNA]</scope>
</reference>
<keyword evidence="3" id="KW-1185">Reference proteome</keyword>
<comment type="caution">
    <text evidence="2">The sequence shown here is derived from an EMBL/GenBank/DDBJ whole genome shotgun (WGS) entry which is preliminary data.</text>
</comment>
<dbReference type="Proteomes" id="UP000299102">
    <property type="component" value="Unassembled WGS sequence"/>
</dbReference>
<dbReference type="AlphaFoldDB" id="A0A4C1SG16"/>
<proteinExistence type="predicted"/>
<accession>A0A4C1SG16</accession>
<name>A0A4C1SG16_EUMVA</name>
<organism evidence="2 3">
    <name type="scientific">Eumeta variegata</name>
    <name type="common">Bagworm moth</name>
    <name type="synonym">Eumeta japonica</name>
    <dbReference type="NCBI Taxonomy" id="151549"/>
    <lineage>
        <taxon>Eukaryota</taxon>
        <taxon>Metazoa</taxon>
        <taxon>Ecdysozoa</taxon>
        <taxon>Arthropoda</taxon>
        <taxon>Hexapoda</taxon>
        <taxon>Insecta</taxon>
        <taxon>Pterygota</taxon>
        <taxon>Neoptera</taxon>
        <taxon>Endopterygota</taxon>
        <taxon>Lepidoptera</taxon>
        <taxon>Glossata</taxon>
        <taxon>Ditrysia</taxon>
        <taxon>Tineoidea</taxon>
        <taxon>Psychidae</taxon>
        <taxon>Oiketicinae</taxon>
        <taxon>Eumeta</taxon>
    </lineage>
</organism>